<accession>G4V4D9</accession>
<sequence>MAEVAFSFELSSLNPNARDFIPQSFKDVEDFSAEWWYLIQTSPSFREFWTREHGESEEQPLEFDEDLADEFLDHEFLPEEEELAYDGVQEPYLALTTEVAH</sequence>
<proteinExistence type="evidence at transcript level"/>
<evidence type="ECO:0008006" key="2">
    <source>
        <dbReference type="Google" id="ProtNLM"/>
    </source>
</evidence>
<protein>
    <recommendedName>
        <fullName evidence="2">Ataxin-2 C-terminal domain-containing protein</fullName>
    </recommendedName>
</protein>
<reference evidence="1" key="1">
    <citation type="journal article" date="2011" name="BMC Plant Biol.">
        <title>Transcriptional analysis of cell growth and morphogenesis in the unicellular green alga Micrasterias (Streptophyta), with emphasis on the role of expansin.</title>
        <authorList>
            <person name="Vannerum K."/>
            <person name="Huysman M."/>
            <person name="De Rycke R."/>
            <person name="Vuylsteke M."/>
            <person name="Leliaert F."/>
            <person name="Pollier J."/>
            <person name="Luetz-Meindl U."/>
            <person name="Gillard J."/>
            <person name="De Veylder L."/>
            <person name="Goossens A."/>
            <person name="Inze D."/>
            <person name="Vyverman W."/>
        </authorList>
    </citation>
    <scope>NUCLEOTIDE SEQUENCE</scope>
</reference>
<dbReference type="PANTHER" id="PTHR33790:SF1">
    <property type="entry name" value="PROTEIN EARLY RESPONSIVE TO DEHYDRATION 15"/>
    <property type="match status" value="1"/>
</dbReference>
<dbReference type="PANTHER" id="PTHR33790">
    <property type="entry name" value="OS05G0344200 PROTEIN"/>
    <property type="match status" value="1"/>
</dbReference>
<evidence type="ECO:0000313" key="1">
    <source>
        <dbReference type="EMBL" id="CCD17881.1"/>
    </source>
</evidence>
<dbReference type="AlphaFoldDB" id="G4V4D9"/>
<organism evidence="1">
    <name type="scientific">Micrasterias denticulata</name>
    <dbReference type="NCBI Taxonomy" id="407018"/>
    <lineage>
        <taxon>Eukaryota</taxon>
        <taxon>Viridiplantae</taxon>
        <taxon>Streptophyta</taxon>
        <taxon>Zygnematophyceae</taxon>
        <taxon>Zygnematophycidae</taxon>
        <taxon>Desmidiales</taxon>
        <taxon>Desmidiaceae</taxon>
        <taxon>Micrasterias</taxon>
    </lineage>
</organism>
<name>G4V4D9_9VIRI</name>
<dbReference type="InterPro" id="IPR040414">
    <property type="entry name" value="CID1/CID2"/>
</dbReference>
<dbReference type="EMBL" id="HE578726">
    <property type="protein sequence ID" value="CCD17881.1"/>
    <property type="molecule type" value="mRNA"/>
</dbReference>